<comment type="catalytic activity">
    <reaction evidence="17">
        <text>N,N-dimethylaniline + NADPH + O2 + H(+) = N,N-dimethylaniline N-oxide + NADP(+) + H2O</text>
        <dbReference type="Rhea" id="RHEA:24468"/>
        <dbReference type="ChEBI" id="CHEBI:15377"/>
        <dbReference type="ChEBI" id="CHEBI:15378"/>
        <dbReference type="ChEBI" id="CHEBI:15379"/>
        <dbReference type="ChEBI" id="CHEBI:16269"/>
        <dbReference type="ChEBI" id="CHEBI:17735"/>
        <dbReference type="ChEBI" id="CHEBI:57783"/>
        <dbReference type="ChEBI" id="CHEBI:58349"/>
        <dbReference type="EC" id="1.14.13.8"/>
    </reaction>
    <physiologicalReaction direction="left-to-right" evidence="17">
        <dbReference type="Rhea" id="RHEA:24469"/>
    </physiologicalReaction>
</comment>
<evidence type="ECO:0000256" key="17">
    <source>
        <dbReference type="ARBA" id="ARBA00049443"/>
    </source>
</evidence>
<keyword evidence="9 20" id="KW-1133">Transmembrane helix</keyword>
<protein>
    <recommendedName>
        <fullName evidence="19">Flavin-containing monooxygenase</fullName>
        <ecNumber evidence="19">1.-.-.-</ecNumber>
    </recommendedName>
</protein>
<dbReference type="EC" id="1.-.-.-" evidence="19"/>
<evidence type="ECO:0000256" key="3">
    <source>
        <dbReference type="ARBA" id="ARBA00009183"/>
    </source>
</evidence>
<evidence type="ECO:0000256" key="10">
    <source>
        <dbReference type="ARBA" id="ARBA00023002"/>
    </source>
</evidence>
<dbReference type="GO" id="GO:0004499">
    <property type="term" value="F:N,N-dimethylaniline monooxygenase activity"/>
    <property type="evidence" value="ECO:0007669"/>
    <property type="project" value="UniProtKB-UniRule"/>
</dbReference>
<reference evidence="21" key="1">
    <citation type="journal article" date="2023" name="G3 (Bethesda)">
        <title>A reference genome for the long-term kleptoplast-retaining sea slug Elysia crispata morphotype clarki.</title>
        <authorList>
            <person name="Eastman K.E."/>
            <person name="Pendleton A.L."/>
            <person name="Shaikh M.A."/>
            <person name="Suttiyut T."/>
            <person name="Ogas R."/>
            <person name="Tomko P."/>
            <person name="Gavelis G."/>
            <person name="Widhalm J.R."/>
            <person name="Wisecaver J.H."/>
        </authorList>
    </citation>
    <scope>NUCLEOTIDE SEQUENCE</scope>
    <source>
        <strain evidence="21">ECLA1</strain>
    </source>
</reference>
<evidence type="ECO:0000256" key="9">
    <source>
        <dbReference type="ARBA" id="ARBA00022989"/>
    </source>
</evidence>
<evidence type="ECO:0000256" key="19">
    <source>
        <dbReference type="RuleBase" id="RU361177"/>
    </source>
</evidence>
<evidence type="ECO:0000256" key="4">
    <source>
        <dbReference type="ARBA" id="ARBA00022630"/>
    </source>
</evidence>
<dbReference type="SUPFAM" id="SSF51905">
    <property type="entry name" value="FAD/NAD(P)-binding domain"/>
    <property type="match status" value="2"/>
</dbReference>
<comment type="subcellular location">
    <subcellularLocation>
        <location evidence="2">Endoplasmic reticulum membrane</location>
        <topology evidence="2">Single-pass membrane protein</topology>
    </subcellularLocation>
</comment>
<evidence type="ECO:0000256" key="1">
    <source>
        <dbReference type="ARBA" id="ARBA00001974"/>
    </source>
</evidence>
<evidence type="ECO:0000313" key="21">
    <source>
        <dbReference type="EMBL" id="KAK3739145.1"/>
    </source>
</evidence>
<evidence type="ECO:0000256" key="15">
    <source>
        <dbReference type="ARBA" id="ARBA00048041"/>
    </source>
</evidence>
<dbReference type="AlphaFoldDB" id="A0AAE0YBN8"/>
<evidence type="ECO:0000256" key="2">
    <source>
        <dbReference type="ARBA" id="ARBA00004389"/>
    </source>
</evidence>
<dbReference type="InterPro" id="IPR050346">
    <property type="entry name" value="FMO-like"/>
</dbReference>
<gene>
    <name evidence="21" type="ORF">RRG08_045374</name>
</gene>
<proteinExistence type="inferred from homology"/>
<dbReference type="Proteomes" id="UP001283361">
    <property type="component" value="Unassembled WGS sequence"/>
</dbReference>
<dbReference type="Gene3D" id="3.50.50.60">
    <property type="entry name" value="FAD/NAD(P)-binding domain"/>
    <property type="match status" value="1"/>
</dbReference>
<evidence type="ECO:0000313" key="22">
    <source>
        <dbReference type="Proteomes" id="UP001283361"/>
    </source>
</evidence>
<dbReference type="GO" id="GO:0034899">
    <property type="term" value="F:trimethylamine monooxygenase activity"/>
    <property type="evidence" value="ECO:0007669"/>
    <property type="project" value="UniProtKB-EC"/>
</dbReference>
<dbReference type="InterPro" id="IPR036188">
    <property type="entry name" value="FAD/NAD-bd_sf"/>
</dbReference>
<comment type="function">
    <text evidence="13">Broad spectrum monooxygenase that catalyzes the oxygenation of a wide variety of nitrogen- and sulfur-containing compounds including xenobiotics. Catalyzes the S-oxygenation of hypotaurine to produce taurine, an organic osmolyte involved in cell volume regulation as well as a variety of cytoprotective and developmental processes. In vitro, catalyzes the N-oxygenation of trimethylamine (TMA) to produce trimethylamine N-oxide (TMAO) and could therefore participate to the detoxification of this compound that is generated by the action of gut microbiota from dietary precursors such as choline, choline containing compounds, betaine or L-carnitine.</text>
</comment>
<dbReference type="InterPro" id="IPR000960">
    <property type="entry name" value="Flavin_mOase"/>
</dbReference>
<keyword evidence="12 18" id="KW-0472">Membrane</keyword>
<sequence length="547" mass="60822">MAPKCHRVAVLGAGVGGLVSIKSCLEEGMDVTAYESRPLVGGVWSGMKDKWNAKGPTMYNSLVSNTSKSMTCFSDFPCPASYPPFLPHYLFQEYLVKYAEHFQLLEHIKFNTRVIKVSKTEDHDSTGRWRLKLKTCSPETATDQPQRGTEDVDEWEEEFDAVIAATGFYSEAKSPEIPGLSTSFTGTVSNACSFTDASPFQGKTVLVVGSANSATDIAVEVSNVAKQVYLSVGDGMCLAGRFNPSNGLPNDLQLKRAIHAWFQPELATRILSWVLHKRINHRMFGLLYTGAELPVVASDELQARIMSGKIKIVGHLREFKGHEVTTVDGRVLAAVDNVINATGYKRDLSVLDKSLGLDQEELNLFKQVFPIYEKHNTLALVGCIRVNGPMPPTIELQSRLAAYTFSGRHKLPPFEVMKVDSDRWKAMARRSDGSYRYSFLSIMVYEELATEIGVAPHFWQLFFSGKPRLALKSLLGPAFPFNYRLIGPGAWEGAESAMDNALEENKQALCNRTLPKEPQLRETLNLPASIKVLMMVSICLCLYVYFM</sequence>
<dbReference type="PIRSF" id="PIRSF000332">
    <property type="entry name" value="FMO"/>
    <property type="match status" value="1"/>
</dbReference>
<dbReference type="GO" id="GO:0005789">
    <property type="term" value="C:endoplasmic reticulum membrane"/>
    <property type="evidence" value="ECO:0007669"/>
    <property type="project" value="UniProtKB-SubCell"/>
</dbReference>
<keyword evidence="8 18" id="KW-0521">NADP</keyword>
<organism evidence="21 22">
    <name type="scientific">Elysia crispata</name>
    <name type="common">lettuce slug</name>
    <dbReference type="NCBI Taxonomy" id="231223"/>
    <lineage>
        <taxon>Eukaryota</taxon>
        <taxon>Metazoa</taxon>
        <taxon>Spiralia</taxon>
        <taxon>Lophotrochozoa</taxon>
        <taxon>Mollusca</taxon>
        <taxon>Gastropoda</taxon>
        <taxon>Heterobranchia</taxon>
        <taxon>Euthyneura</taxon>
        <taxon>Panpulmonata</taxon>
        <taxon>Sacoglossa</taxon>
        <taxon>Placobranchoidea</taxon>
        <taxon>Plakobranchidae</taxon>
        <taxon>Elysia</taxon>
    </lineage>
</organism>
<dbReference type="PRINTS" id="PR01121">
    <property type="entry name" value="FMOXYGENASE1"/>
</dbReference>
<evidence type="ECO:0000256" key="7">
    <source>
        <dbReference type="ARBA" id="ARBA00022827"/>
    </source>
</evidence>
<comment type="caution">
    <text evidence="21">The sequence shown here is derived from an EMBL/GenBank/DDBJ whole genome shotgun (WGS) entry which is preliminary data.</text>
</comment>
<dbReference type="FunFam" id="3.50.50.60:FF:000159">
    <property type="entry name" value="Dimethylaniline monooxygenase [N-oxide-forming]"/>
    <property type="match status" value="1"/>
</dbReference>
<dbReference type="PRINTS" id="PR00370">
    <property type="entry name" value="FMOXYGENASE"/>
</dbReference>
<evidence type="ECO:0000256" key="12">
    <source>
        <dbReference type="ARBA" id="ARBA00023136"/>
    </source>
</evidence>
<keyword evidence="7 18" id="KW-0274">FAD</keyword>
<accession>A0AAE0YBN8</accession>
<keyword evidence="6 18" id="KW-0256">Endoplasmic reticulum</keyword>
<feature type="transmembrane region" description="Helical" evidence="20">
    <location>
        <begin position="528"/>
        <end position="546"/>
    </location>
</feature>
<dbReference type="InterPro" id="IPR002253">
    <property type="entry name" value="Flavin_mOase_1"/>
</dbReference>
<comment type="catalytic activity">
    <reaction evidence="14">
        <text>hypotaurine + NADH + O2 + H(+) = taurine + NAD(+) + H2O</text>
        <dbReference type="Rhea" id="RHEA:74111"/>
        <dbReference type="ChEBI" id="CHEBI:15377"/>
        <dbReference type="ChEBI" id="CHEBI:15378"/>
        <dbReference type="ChEBI" id="CHEBI:15379"/>
        <dbReference type="ChEBI" id="CHEBI:57540"/>
        <dbReference type="ChEBI" id="CHEBI:57853"/>
        <dbReference type="ChEBI" id="CHEBI:57945"/>
        <dbReference type="ChEBI" id="CHEBI:507393"/>
        <dbReference type="EC" id="1.14.13.8"/>
    </reaction>
    <physiologicalReaction direction="left-to-right" evidence="14">
        <dbReference type="Rhea" id="RHEA:74112"/>
    </physiologicalReaction>
</comment>
<evidence type="ECO:0000256" key="6">
    <source>
        <dbReference type="ARBA" id="ARBA00022824"/>
    </source>
</evidence>
<dbReference type="PANTHER" id="PTHR23023">
    <property type="entry name" value="DIMETHYLANILINE MONOOXYGENASE"/>
    <property type="match status" value="1"/>
</dbReference>
<evidence type="ECO:0000256" key="14">
    <source>
        <dbReference type="ARBA" id="ARBA00047338"/>
    </source>
</evidence>
<keyword evidence="22" id="KW-1185">Reference proteome</keyword>
<comment type="similarity">
    <text evidence="3 18 19">Belongs to the FMO family.</text>
</comment>
<name>A0AAE0YBN8_9GAST</name>
<comment type="cofactor">
    <cofactor evidence="1 18 19">
        <name>FAD</name>
        <dbReference type="ChEBI" id="CHEBI:57692"/>
    </cofactor>
</comment>
<dbReference type="GO" id="GO:0050660">
    <property type="term" value="F:flavin adenine dinucleotide binding"/>
    <property type="evidence" value="ECO:0007669"/>
    <property type="project" value="InterPro"/>
</dbReference>
<comment type="catalytic activity">
    <reaction evidence="15">
        <text>hypotaurine + NADPH + O2 + H(+) = taurine + NADP(+) + H2O</text>
        <dbReference type="Rhea" id="RHEA:69819"/>
        <dbReference type="ChEBI" id="CHEBI:15377"/>
        <dbReference type="ChEBI" id="CHEBI:15378"/>
        <dbReference type="ChEBI" id="CHEBI:15379"/>
        <dbReference type="ChEBI" id="CHEBI:57783"/>
        <dbReference type="ChEBI" id="CHEBI:57853"/>
        <dbReference type="ChEBI" id="CHEBI:58349"/>
        <dbReference type="ChEBI" id="CHEBI:507393"/>
        <dbReference type="EC" id="1.14.13.8"/>
    </reaction>
    <physiologicalReaction direction="left-to-right" evidence="15">
        <dbReference type="Rhea" id="RHEA:69820"/>
    </physiologicalReaction>
</comment>
<evidence type="ECO:0000256" key="8">
    <source>
        <dbReference type="ARBA" id="ARBA00022857"/>
    </source>
</evidence>
<evidence type="ECO:0000256" key="13">
    <source>
        <dbReference type="ARBA" id="ARBA00045957"/>
    </source>
</evidence>
<dbReference type="GO" id="GO:0050661">
    <property type="term" value="F:NADP binding"/>
    <property type="evidence" value="ECO:0007669"/>
    <property type="project" value="InterPro"/>
</dbReference>
<dbReference type="Pfam" id="PF00743">
    <property type="entry name" value="FMO-like"/>
    <property type="match status" value="1"/>
</dbReference>
<keyword evidence="10 18" id="KW-0560">Oxidoreductase</keyword>
<keyword evidence="4 18" id="KW-0285">Flavoprotein</keyword>
<evidence type="ECO:0000256" key="18">
    <source>
        <dbReference type="PIRNR" id="PIRNR000332"/>
    </source>
</evidence>
<evidence type="ECO:0000256" key="11">
    <source>
        <dbReference type="ARBA" id="ARBA00023033"/>
    </source>
</evidence>
<evidence type="ECO:0000256" key="16">
    <source>
        <dbReference type="ARBA" id="ARBA00048088"/>
    </source>
</evidence>
<keyword evidence="5 20" id="KW-0812">Transmembrane</keyword>
<comment type="catalytic activity">
    <reaction evidence="16">
        <text>trimethylamine + NADPH + O2 = trimethylamine N-oxide + NADP(+) + H2O</text>
        <dbReference type="Rhea" id="RHEA:31979"/>
        <dbReference type="ChEBI" id="CHEBI:15377"/>
        <dbReference type="ChEBI" id="CHEBI:15379"/>
        <dbReference type="ChEBI" id="CHEBI:15724"/>
        <dbReference type="ChEBI" id="CHEBI:57783"/>
        <dbReference type="ChEBI" id="CHEBI:58349"/>
        <dbReference type="ChEBI" id="CHEBI:58389"/>
        <dbReference type="EC" id="1.14.13.148"/>
    </reaction>
    <physiologicalReaction direction="left-to-right" evidence="16">
        <dbReference type="Rhea" id="RHEA:31980"/>
    </physiologicalReaction>
</comment>
<dbReference type="EMBL" id="JAWDGP010006549">
    <property type="protein sequence ID" value="KAK3739145.1"/>
    <property type="molecule type" value="Genomic_DNA"/>
</dbReference>
<keyword evidence="11 18" id="KW-0503">Monooxygenase</keyword>
<dbReference type="InterPro" id="IPR020946">
    <property type="entry name" value="Flavin_mOase-like"/>
</dbReference>
<evidence type="ECO:0000256" key="5">
    <source>
        <dbReference type="ARBA" id="ARBA00022692"/>
    </source>
</evidence>
<evidence type="ECO:0000256" key="20">
    <source>
        <dbReference type="SAM" id="Phobius"/>
    </source>
</evidence>